<feature type="domain" description="G-protein coupled receptors family 1 profile" evidence="10">
    <location>
        <begin position="3"/>
        <end position="252"/>
    </location>
</feature>
<dbReference type="PROSITE" id="PS50262">
    <property type="entry name" value="G_PROTEIN_RECEP_F1_2"/>
    <property type="match status" value="1"/>
</dbReference>
<dbReference type="PANTHER" id="PTHR48018">
    <property type="entry name" value="OLFACTORY RECEPTOR"/>
    <property type="match status" value="1"/>
</dbReference>
<dbReference type="eggNOG" id="ENOG502SHXT">
    <property type="taxonomic scope" value="Eukaryota"/>
</dbReference>
<dbReference type="InterPro" id="IPR000725">
    <property type="entry name" value="Olfact_rcpt"/>
</dbReference>
<feature type="transmembrane region" description="Helical" evidence="9">
    <location>
        <begin position="162"/>
        <end position="188"/>
    </location>
</feature>
<dbReference type="PRINTS" id="PR00237">
    <property type="entry name" value="GPCRRHODOPSN"/>
</dbReference>
<dbReference type="Pfam" id="PF13853">
    <property type="entry name" value="7tm_4"/>
    <property type="match status" value="1"/>
</dbReference>
<evidence type="ECO:0000256" key="8">
    <source>
        <dbReference type="RuleBase" id="RU000688"/>
    </source>
</evidence>
<reference evidence="11 12" key="1">
    <citation type="journal article" date="2008" name="Nature">
        <title>Genome analysis of the platypus reveals unique signatures of evolution.</title>
        <authorList>
            <person name="Warren W.C."/>
            <person name="Hillier L.W."/>
            <person name="Marshall Graves J.A."/>
            <person name="Birney E."/>
            <person name="Ponting C.P."/>
            <person name="Grutzner F."/>
            <person name="Belov K."/>
            <person name="Miller W."/>
            <person name="Clarke L."/>
            <person name="Chinwalla A.T."/>
            <person name="Yang S.P."/>
            <person name="Heger A."/>
            <person name="Locke D.P."/>
            <person name="Miethke P."/>
            <person name="Waters P.D."/>
            <person name="Veyrunes F."/>
            <person name="Fulton L."/>
            <person name="Fulton B."/>
            <person name="Graves T."/>
            <person name="Wallis J."/>
            <person name="Puente X.S."/>
            <person name="Lopez-Otin C."/>
            <person name="Ordonez G.R."/>
            <person name="Eichler E.E."/>
            <person name="Chen L."/>
            <person name="Cheng Z."/>
            <person name="Deakin J.E."/>
            <person name="Alsop A."/>
            <person name="Thompson K."/>
            <person name="Kirby P."/>
            <person name="Papenfuss A.T."/>
            <person name="Wakefield M.J."/>
            <person name="Olender T."/>
            <person name="Lancet D."/>
            <person name="Huttley G.A."/>
            <person name="Smit A.F."/>
            <person name="Pask A."/>
            <person name="Temple-Smith P."/>
            <person name="Batzer M.A."/>
            <person name="Walker J.A."/>
            <person name="Konkel M.K."/>
            <person name="Harris R.S."/>
            <person name="Whittington C.M."/>
            <person name="Wong E.S."/>
            <person name="Gemmell N.J."/>
            <person name="Buschiazzo E."/>
            <person name="Vargas Jentzsch I.M."/>
            <person name="Merkel A."/>
            <person name="Schmitz J."/>
            <person name="Zemann A."/>
            <person name="Churakov G."/>
            <person name="Kriegs J.O."/>
            <person name="Brosius J."/>
            <person name="Murchison E.P."/>
            <person name="Sachidanandam R."/>
            <person name="Smith C."/>
            <person name="Hannon G.J."/>
            <person name="Tsend-Ayush E."/>
            <person name="McMillan D."/>
            <person name="Attenborough R."/>
            <person name="Rens W."/>
            <person name="Ferguson-Smith M."/>
            <person name="Lefevre C.M."/>
            <person name="Sharp J.A."/>
            <person name="Nicholas K.R."/>
            <person name="Ray D.A."/>
            <person name="Kube M."/>
            <person name="Reinhardt R."/>
            <person name="Pringle T.H."/>
            <person name="Taylor J."/>
            <person name="Jones R.C."/>
            <person name="Nixon B."/>
            <person name="Dacheux J.L."/>
            <person name="Niwa H."/>
            <person name="Sekita Y."/>
            <person name="Huang X."/>
            <person name="Stark A."/>
            <person name="Kheradpour P."/>
            <person name="Kellis M."/>
            <person name="Flicek P."/>
            <person name="Chen Y."/>
            <person name="Webber C."/>
            <person name="Hardison R."/>
            <person name="Nelson J."/>
            <person name="Hallsworth-Pepin K."/>
            <person name="Delehaunty K."/>
            <person name="Markovic C."/>
            <person name="Minx P."/>
            <person name="Feng Y."/>
            <person name="Kremitzki C."/>
            <person name="Mitreva M."/>
            <person name="Glasscock J."/>
            <person name="Wylie T."/>
            <person name="Wohldmann P."/>
            <person name="Thiru P."/>
            <person name="Nhan M.N."/>
            <person name="Pohl C.S."/>
            <person name="Smith S.M."/>
            <person name="Hou S."/>
            <person name="Nefedov M."/>
            <person name="de Jong P.J."/>
            <person name="Renfree M.B."/>
            <person name="Mardis E.R."/>
            <person name="Wilson R.K."/>
        </authorList>
    </citation>
    <scope>NUCLEOTIDE SEQUENCE [LARGE SCALE GENOMIC DNA]</scope>
    <source>
        <strain evidence="11 12">Glennie</strain>
    </source>
</reference>
<feature type="transmembrane region" description="Helical" evidence="9">
    <location>
        <begin position="235"/>
        <end position="254"/>
    </location>
</feature>
<feature type="transmembrane region" description="Helical" evidence="9">
    <location>
        <begin position="21"/>
        <end position="40"/>
    </location>
</feature>
<dbReference type="InterPro" id="IPR017452">
    <property type="entry name" value="GPCR_Rhodpsn_7TM"/>
</dbReference>
<evidence type="ECO:0000256" key="4">
    <source>
        <dbReference type="ARBA" id="ARBA00023040"/>
    </source>
</evidence>
<proteinExistence type="inferred from homology"/>
<feature type="transmembrane region" description="Helical" evidence="9">
    <location>
        <begin position="60"/>
        <end position="82"/>
    </location>
</feature>
<evidence type="ECO:0000313" key="12">
    <source>
        <dbReference type="Proteomes" id="UP000002279"/>
    </source>
</evidence>
<dbReference type="InterPro" id="IPR000276">
    <property type="entry name" value="GPCR_Rhodpsn"/>
</dbReference>
<comment type="subcellular location">
    <subcellularLocation>
        <location evidence="9">Cell membrane</location>
        <topology evidence="9">Multi-pass membrane protein</topology>
    </subcellularLocation>
    <subcellularLocation>
        <location evidence="1">Membrane</location>
        <topology evidence="1">Multi-pass membrane protein</topology>
    </subcellularLocation>
</comment>
<keyword evidence="12" id="KW-1185">Reference proteome</keyword>
<comment type="similarity">
    <text evidence="8">Belongs to the G-protein coupled receptor 1 family.</text>
</comment>
<dbReference type="PROSITE" id="PS00237">
    <property type="entry name" value="G_PROTEIN_RECEP_F1_1"/>
    <property type="match status" value="1"/>
</dbReference>
<reference evidence="11" key="2">
    <citation type="submission" date="2025-08" db="UniProtKB">
        <authorList>
            <consortium name="Ensembl"/>
        </authorList>
    </citation>
    <scope>IDENTIFICATION</scope>
    <source>
        <strain evidence="11">Glennie</strain>
    </source>
</reference>
<evidence type="ECO:0000256" key="3">
    <source>
        <dbReference type="ARBA" id="ARBA00022989"/>
    </source>
</evidence>
<keyword evidence="3 9" id="KW-1133">Transmembrane helix</keyword>
<protein>
    <recommendedName>
        <fullName evidence="9">Olfactory receptor</fullName>
    </recommendedName>
</protein>
<dbReference type="OMA" id="HLEYMAH"/>
<dbReference type="HOGENOM" id="CLU_012526_1_0_1"/>
<evidence type="ECO:0000256" key="5">
    <source>
        <dbReference type="ARBA" id="ARBA00023136"/>
    </source>
</evidence>
<dbReference type="Gene3D" id="1.20.1070.10">
    <property type="entry name" value="Rhodopsin 7-helix transmembrane proteins"/>
    <property type="match status" value="1"/>
</dbReference>
<keyword evidence="4 8" id="KW-0297">G-protein coupled receptor</keyword>
<evidence type="ECO:0000256" key="6">
    <source>
        <dbReference type="ARBA" id="ARBA00023170"/>
    </source>
</evidence>
<evidence type="ECO:0000256" key="2">
    <source>
        <dbReference type="ARBA" id="ARBA00022692"/>
    </source>
</evidence>
<dbReference type="GO" id="GO:0004930">
    <property type="term" value="F:G protein-coupled receptor activity"/>
    <property type="evidence" value="ECO:0007669"/>
    <property type="project" value="UniProtKB-KW"/>
</dbReference>
<dbReference type="GeneTree" id="ENSGT01140000282541"/>
<keyword evidence="2 8" id="KW-0812">Transmembrane</keyword>
<dbReference type="FunFam" id="1.20.1070.10:FF:000003">
    <property type="entry name" value="Olfactory receptor"/>
    <property type="match status" value="1"/>
</dbReference>
<evidence type="ECO:0000256" key="1">
    <source>
        <dbReference type="ARBA" id="ARBA00004141"/>
    </source>
</evidence>
<evidence type="ECO:0000313" key="11">
    <source>
        <dbReference type="Ensembl" id="ENSOANP00000012663.3"/>
    </source>
</evidence>
<reference evidence="11" key="3">
    <citation type="submission" date="2025-09" db="UniProtKB">
        <authorList>
            <consortium name="Ensembl"/>
        </authorList>
    </citation>
    <scope>IDENTIFICATION</scope>
    <source>
        <strain evidence="11">Glennie</strain>
    </source>
</reference>
<name>F7FYV0_ORNAN</name>
<feature type="transmembrane region" description="Helical" evidence="9">
    <location>
        <begin position="103"/>
        <end position="120"/>
    </location>
</feature>
<sequence>MVGNLSIVLLIKMSSQLHTPMYFFLSNLSLLDVSYSSIIAPKMMVNYLLAKNAISFAEYVTQFFLFSLAASAELYLLAVIAYDRFVAICKPLHYTFLMSKKSCILLVADSYLCASVNAIAHTSALFSLSFCGSNVINHFFCDIPPLHTISSSATHVAASVHFIFASIIIISTILAILLSYAFITAAILRIRSAEGRCKTFSTCASHLTAVSILYGTLIFMYLGPVSSLSAYQIKVMSMLYSLVIPMLNPLIYSLRNKEVKEALKKTLGWKLSVF</sequence>
<dbReference type="STRING" id="9258.ENSOANP00000012663"/>
<dbReference type="AlphaFoldDB" id="F7FYV0"/>
<keyword evidence="5 9" id="KW-0472">Membrane</keyword>
<accession>F7FYV0</accession>
<dbReference type="Proteomes" id="UP000002279">
    <property type="component" value="Chromosome 3"/>
</dbReference>
<dbReference type="GO" id="GO:0005886">
    <property type="term" value="C:plasma membrane"/>
    <property type="evidence" value="ECO:0007669"/>
    <property type="project" value="UniProtKB-SubCell"/>
</dbReference>
<gene>
    <name evidence="11" type="primary">LOC100084004</name>
</gene>
<dbReference type="GO" id="GO:0005549">
    <property type="term" value="F:odorant binding"/>
    <property type="evidence" value="ECO:0000318"/>
    <property type="project" value="GO_Central"/>
</dbReference>
<keyword evidence="6 8" id="KW-0675">Receptor</keyword>
<evidence type="ECO:0000256" key="9">
    <source>
        <dbReference type="RuleBase" id="RU363047"/>
    </source>
</evidence>
<keyword evidence="7 8" id="KW-0807">Transducer</keyword>
<dbReference type="SUPFAM" id="SSF81321">
    <property type="entry name" value="Family A G protein-coupled receptor-like"/>
    <property type="match status" value="1"/>
</dbReference>
<evidence type="ECO:0000259" key="10">
    <source>
        <dbReference type="PROSITE" id="PS50262"/>
    </source>
</evidence>
<organism evidence="11 12">
    <name type="scientific">Ornithorhynchus anatinus</name>
    <name type="common">Duckbill platypus</name>
    <dbReference type="NCBI Taxonomy" id="9258"/>
    <lineage>
        <taxon>Eukaryota</taxon>
        <taxon>Metazoa</taxon>
        <taxon>Chordata</taxon>
        <taxon>Craniata</taxon>
        <taxon>Vertebrata</taxon>
        <taxon>Euteleostomi</taxon>
        <taxon>Mammalia</taxon>
        <taxon>Monotremata</taxon>
        <taxon>Ornithorhynchidae</taxon>
        <taxon>Ornithorhynchus</taxon>
    </lineage>
</organism>
<dbReference type="GO" id="GO:0004984">
    <property type="term" value="F:olfactory receptor activity"/>
    <property type="evidence" value="ECO:0000318"/>
    <property type="project" value="GO_Central"/>
</dbReference>
<dbReference type="PRINTS" id="PR00245">
    <property type="entry name" value="OLFACTORYR"/>
</dbReference>
<keyword evidence="9" id="KW-0552">Olfaction</keyword>
<feature type="transmembrane region" description="Helical" evidence="9">
    <location>
        <begin position="200"/>
        <end position="223"/>
    </location>
</feature>
<dbReference type="Ensembl" id="ENSOANT00000012665.3">
    <property type="protein sequence ID" value="ENSOANP00000012663.3"/>
    <property type="gene ID" value="ENSOANG00000007961.3"/>
</dbReference>
<dbReference type="InParanoid" id="F7FYV0"/>
<keyword evidence="9" id="KW-0716">Sensory transduction</keyword>
<keyword evidence="9" id="KW-1003">Cell membrane</keyword>
<evidence type="ECO:0000256" key="7">
    <source>
        <dbReference type="ARBA" id="ARBA00023224"/>
    </source>
</evidence>
<dbReference type="CDD" id="cd15230">
    <property type="entry name" value="7tmA_OR5-like"/>
    <property type="match status" value="1"/>
</dbReference>